<dbReference type="InterPro" id="IPR036259">
    <property type="entry name" value="MFS_trans_sf"/>
</dbReference>
<keyword evidence="4" id="KW-1003">Cell membrane</keyword>
<feature type="transmembrane region" description="Helical" evidence="8">
    <location>
        <begin position="221"/>
        <end position="244"/>
    </location>
</feature>
<dbReference type="NCBIfam" id="TIGR00710">
    <property type="entry name" value="efflux_Bcr_CflA"/>
    <property type="match status" value="1"/>
</dbReference>
<comment type="subcellular location">
    <subcellularLocation>
        <location evidence="8">Cell inner membrane</location>
        <topology evidence="8">Multi-pass membrane protein</topology>
    </subcellularLocation>
    <subcellularLocation>
        <location evidence="1">Cell membrane</location>
        <topology evidence="1">Multi-pass membrane protein</topology>
    </subcellularLocation>
</comment>
<dbReference type="PANTHER" id="PTHR23502">
    <property type="entry name" value="MAJOR FACILITATOR SUPERFAMILY"/>
    <property type="match status" value="1"/>
</dbReference>
<keyword evidence="8" id="KW-0997">Cell inner membrane</keyword>
<dbReference type="EMBL" id="JAEKLZ010000161">
    <property type="protein sequence ID" value="MBW8725128.1"/>
    <property type="molecule type" value="Genomic_DNA"/>
</dbReference>
<evidence type="ECO:0000256" key="2">
    <source>
        <dbReference type="ARBA" id="ARBA00006236"/>
    </source>
</evidence>
<comment type="caution">
    <text evidence="10">The sequence shown here is derived from an EMBL/GenBank/DDBJ whole genome shotgun (WGS) entry which is preliminary data.</text>
</comment>
<dbReference type="SUPFAM" id="SSF103473">
    <property type="entry name" value="MFS general substrate transporter"/>
    <property type="match status" value="1"/>
</dbReference>
<dbReference type="Proteomes" id="UP000700706">
    <property type="component" value="Unassembled WGS sequence"/>
</dbReference>
<feature type="transmembrane region" description="Helical" evidence="8">
    <location>
        <begin position="288"/>
        <end position="314"/>
    </location>
</feature>
<evidence type="ECO:0000256" key="3">
    <source>
        <dbReference type="ARBA" id="ARBA00022448"/>
    </source>
</evidence>
<evidence type="ECO:0000256" key="4">
    <source>
        <dbReference type="ARBA" id="ARBA00022475"/>
    </source>
</evidence>
<dbReference type="InterPro" id="IPR011701">
    <property type="entry name" value="MFS"/>
</dbReference>
<reference evidence="10" key="1">
    <citation type="submission" date="2020-06" db="EMBL/GenBank/DDBJ databases">
        <title>Stable isotope informed genome-resolved metagenomics uncovers potential trophic interactions in rhizosphere soil.</title>
        <authorList>
            <person name="Starr E.P."/>
            <person name="Shi S."/>
            <person name="Blazewicz S.J."/>
            <person name="Koch B.J."/>
            <person name="Probst A.J."/>
            <person name="Hungate B.A."/>
            <person name="Pett-Ridge J."/>
            <person name="Firestone M.K."/>
            <person name="Banfield J.F."/>
        </authorList>
    </citation>
    <scope>NUCLEOTIDE SEQUENCE</scope>
    <source>
        <strain evidence="10">YM_69_17</strain>
    </source>
</reference>
<gene>
    <name evidence="10" type="ORF">JF625_08260</name>
</gene>
<evidence type="ECO:0000256" key="6">
    <source>
        <dbReference type="ARBA" id="ARBA00022989"/>
    </source>
</evidence>
<dbReference type="AlphaFoldDB" id="A0A952FHP1"/>
<evidence type="ECO:0000256" key="8">
    <source>
        <dbReference type="RuleBase" id="RU365088"/>
    </source>
</evidence>
<proteinExistence type="inferred from homology"/>
<feature type="transmembrane region" description="Helical" evidence="8">
    <location>
        <begin position="352"/>
        <end position="371"/>
    </location>
</feature>
<dbReference type="InterPro" id="IPR020846">
    <property type="entry name" value="MFS_dom"/>
</dbReference>
<evidence type="ECO:0000313" key="10">
    <source>
        <dbReference type="EMBL" id="MBW8725128.1"/>
    </source>
</evidence>
<dbReference type="CDD" id="cd17320">
    <property type="entry name" value="MFS_MdfA_MDR_like"/>
    <property type="match status" value="1"/>
</dbReference>
<feature type="transmembrane region" description="Helical" evidence="8">
    <location>
        <begin position="377"/>
        <end position="398"/>
    </location>
</feature>
<feature type="transmembrane region" description="Helical" evidence="8">
    <location>
        <begin position="256"/>
        <end position="276"/>
    </location>
</feature>
<dbReference type="PRINTS" id="PR01035">
    <property type="entry name" value="TCRTETA"/>
</dbReference>
<dbReference type="InterPro" id="IPR004812">
    <property type="entry name" value="Efflux_drug-R_Bcr/CmlA"/>
</dbReference>
<feature type="transmembrane region" description="Helical" evidence="8">
    <location>
        <begin position="83"/>
        <end position="102"/>
    </location>
</feature>
<keyword evidence="7 8" id="KW-0472">Membrane</keyword>
<feature type="transmembrane region" description="Helical" evidence="8">
    <location>
        <begin position="320"/>
        <end position="340"/>
    </location>
</feature>
<keyword evidence="3 8" id="KW-0813">Transport</keyword>
<name>A0A952FHP1_9PROT</name>
<accession>A0A952FHP1</accession>
<evidence type="ECO:0000313" key="11">
    <source>
        <dbReference type="Proteomes" id="UP000700706"/>
    </source>
</evidence>
<dbReference type="FunFam" id="1.20.1720.10:FF:000005">
    <property type="entry name" value="Bcr/CflA family efflux transporter"/>
    <property type="match status" value="1"/>
</dbReference>
<protein>
    <recommendedName>
        <fullName evidence="8">Bcr/CflA family efflux transporter</fullName>
    </recommendedName>
</protein>
<feature type="transmembrane region" description="Helical" evidence="8">
    <location>
        <begin position="108"/>
        <end position="129"/>
    </location>
</feature>
<keyword evidence="6 8" id="KW-1133">Transmembrane helix</keyword>
<evidence type="ECO:0000256" key="5">
    <source>
        <dbReference type="ARBA" id="ARBA00022692"/>
    </source>
</evidence>
<feature type="transmembrane region" description="Helical" evidence="8">
    <location>
        <begin position="171"/>
        <end position="191"/>
    </location>
</feature>
<dbReference type="PANTHER" id="PTHR23502:SF132">
    <property type="entry name" value="POLYAMINE TRANSPORTER 2-RELATED"/>
    <property type="match status" value="1"/>
</dbReference>
<dbReference type="InterPro" id="IPR001958">
    <property type="entry name" value="Tet-R_TetA/multi-R_MdtG-like"/>
</dbReference>
<comment type="similarity">
    <text evidence="2 8">Belongs to the major facilitator superfamily. Bcr/CmlA family.</text>
</comment>
<dbReference type="Pfam" id="PF07690">
    <property type="entry name" value="MFS_1"/>
    <property type="match status" value="1"/>
</dbReference>
<evidence type="ECO:0000256" key="7">
    <source>
        <dbReference type="ARBA" id="ARBA00023136"/>
    </source>
</evidence>
<dbReference type="PROSITE" id="PS50850">
    <property type="entry name" value="MFS"/>
    <property type="match status" value="1"/>
</dbReference>
<feature type="transmembrane region" description="Helical" evidence="8">
    <location>
        <begin position="141"/>
        <end position="159"/>
    </location>
</feature>
<evidence type="ECO:0000256" key="1">
    <source>
        <dbReference type="ARBA" id="ARBA00004651"/>
    </source>
</evidence>
<feature type="domain" description="Major facilitator superfamily (MFS) profile" evidence="9">
    <location>
        <begin position="14"/>
        <end position="401"/>
    </location>
</feature>
<evidence type="ECO:0000259" key="9">
    <source>
        <dbReference type="PROSITE" id="PS50850"/>
    </source>
</evidence>
<dbReference type="GO" id="GO:0005886">
    <property type="term" value="C:plasma membrane"/>
    <property type="evidence" value="ECO:0007669"/>
    <property type="project" value="UniProtKB-SubCell"/>
</dbReference>
<dbReference type="GO" id="GO:1990961">
    <property type="term" value="P:xenobiotic detoxification by transmembrane export across the plasma membrane"/>
    <property type="evidence" value="ECO:0007669"/>
    <property type="project" value="InterPro"/>
</dbReference>
<sequence length="409" mass="41842">MADRAAGAGGLQPSAVIAVVLTLLTGFGPMSTDLYLPSLPALVTAFDSDIATVQLTLSVFLVGFAVAQLVYGPVSDRIGRRPAILAGVTIFTAASIACALATSIEMLILCRFLQALGACSGPVLGRAVVRDLYGPERSARVLAYMSMAMALAPAIGPIIGGVLQQEFGWQATFWLLVGFGVLMLGSVLGLLGESNRHRDPLATSPARLVRNYASLLRHRRYIGYVAIVACSYSTIFTFISGSSFVLSGMLGLSPPAYGACFGIVCVGYICGTFGSGRLTLRMGINRMIAAGTLVMLAGAAAMAGLAAAGVFTVWAVVGPFFVVMIGVGLTFPNAIAGAIAPFPAMAGTASALMGFLQMTLAALVGIAIGHATGSDGLPMAFAALLTSLGALAAFRFLVRPSSGRPAGTA</sequence>
<organism evidence="10 11">
    <name type="scientific">Inquilinus limosus</name>
    <dbReference type="NCBI Taxonomy" id="171674"/>
    <lineage>
        <taxon>Bacteria</taxon>
        <taxon>Pseudomonadati</taxon>
        <taxon>Pseudomonadota</taxon>
        <taxon>Alphaproteobacteria</taxon>
        <taxon>Rhodospirillales</taxon>
        <taxon>Rhodospirillaceae</taxon>
        <taxon>Inquilinus</taxon>
    </lineage>
</organism>
<keyword evidence="5 8" id="KW-0812">Transmembrane</keyword>
<dbReference type="Gene3D" id="1.20.1720.10">
    <property type="entry name" value="Multidrug resistance protein D"/>
    <property type="match status" value="1"/>
</dbReference>
<feature type="transmembrane region" description="Helical" evidence="8">
    <location>
        <begin position="12"/>
        <end position="30"/>
    </location>
</feature>
<feature type="transmembrane region" description="Helical" evidence="8">
    <location>
        <begin position="50"/>
        <end position="71"/>
    </location>
</feature>
<dbReference type="GO" id="GO:0042910">
    <property type="term" value="F:xenobiotic transmembrane transporter activity"/>
    <property type="evidence" value="ECO:0007669"/>
    <property type="project" value="InterPro"/>
</dbReference>